<protein>
    <submittedName>
        <fullName evidence="1">Uncharacterized protein</fullName>
    </submittedName>
</protein>
<evidence type="ECO:0000313" key="2">
    <source>
        <dbReference type="Proteomes" id="UP000009872"/>
    </source>
</evidence>
<keyword evidence="2" id="KW-1185">Reference proteome</keyword>
<sequence length="53" mass="5959">MRYVNRVAQDNAKTLRLGCPVLIEMIYFILAKLNEKVVVGSSRGSPFTFTPLT</sequence>
<proteinExistence type="predicted"/>
<accession>K9EK59</accession>
<reference evidence="1 2" key="1">
    <citation type="submission" date="2012-09" db="EMBL/GenBank/DDBJ databases">
        <title>The Genome Sequence of Bacteroides oleiciplenus YIT 12058.</title>
        <authorList>
            <consortium name="The Broad Institute Genome Sequencing Platform"/>
            <person name="Earl A."/>
            <person name="Ward D."/>
            <person name="Feldgarden M."/>
            <person name="Gevers D."/>
            <person name="Morotomi M."/>
            <person name="Walker B."/>
            <person name="Young S.K."/>
            <person name="Zeng Q."/>
            <person name="Gargeya S."/>
            <person name="Fitzgerald M."/>
            <person name="Haas B."/>
            <person name="Abouelleil A."/>
            <person name="Alvarado L."/>
            <person name="Arachchi H.M."/>
            <person name="Berlin A.M."/>
            <person name="Chapman S.B."/>
            <person name="Goldberg J."/>
            <person name="Griggs A."/>
            <person name="Gujja S."/>
            <person name="Hansen M."/>
            <person name="Howarth C."/>
            <person name="Imamovic A."/>
            <person name="Larimer J."/>
            <person name="McCowen C."/>
            <person name="Montmayeur A."/>
            <person name="Murphy C."/>
            <person name="Neiman D."/>
            <person name="Pearson M."/>
            <person name="Priest M."/>
            <person name="Roberts A."/>
            <person name="Saif S."/>
            <person name="Shea T."/>
            <person name="Sisk P."/>
            <person name="Sykes S."/>
            <person name="Wortman J."/>
            <person name="Nusbaum C."/>
            <person name="Birren B."/>
        </authorList>
    </citation>
    <scope>NUCLEOTIDE SEQUENCE [LARGE SCALE GENOMIC DNA]</scope>
    <source>
        <strain evidence="1 2">YIT 12058</strain>
    </source>
</reference>
<dbReference type="Proteomes" id="UP000009872">
    <property type="component" value="Unassembled WGS sequence"/>
</dbReference>
<dbReference type="STRING" id="742727.HMPREF9447_02963"/>
<dbReference type="HOGENOM" id="CLU_3058626_0_0_10"/>
<comment type="caution">
    <text evidence="1">The sequence shown here is derived from an EMBL/GenBank/DDBJ whole genome shotgun (WGS) entry which is preliminary data.</text>
</comment>
<dbReference type="EMBL" id="ADLF01000013">
    <property type="protein sequence ID" value="EKU89525.1"/>
    <property type="molecule type" value="Genomic_DNA"/>
</dbReference>
<evidence type="ECO:0000313" key="1">
    <source>
        <dbReference type="EMBL" id="EKU89525.1"/>
    </source>
</evidence>
<organism evidence="1 2">
    <name type="scientific">Bacteroides oleiciplenus YIT 12058</name>
    <dbReference type="NCBI Taxonomy" id="742727"/>
    <lineage>
        <taxon>Bacteria</taxon>
        <taxon>Pseudomonadati</taxon>
        <taxon>Bacteroidota</taxon>
        <taxon>Bacteroidia</taxon>
        <taxon>Bacteroidales</taxon>
        <taxon>Bacteroidaceae</taxon>
        <taxon>Bacteroides</taxon>
    </lineage>
</organism>
<gene>
    <name evidence="1" type="ORF">HMPREF9447_02963</name>
</gene>
<name>K9EK59_9BACE</name>
<dbReference type="AlphaFoldDB" id="K9EK59"/>